<name>H0V7D6_CAVPO</name>
<feature type="signal peptide" evidence="1">
    <location>
        <begin position="1"/>
        <end position="22"/>
    </location>
</feature>
<dbReference type="InterPro" id="IPR008197">
    <property type="entry name" value="WAP_dom"/>
</dbReference>
<dbReference type="STRING" id="10141.ENSCPOP00000005642"/>
<feature type="domain" description="WAP" evidence="2">
    <location>
        <begin position="36"/>
        <end position="71"/>
    </location>
</feature>
<gene>
    <name evidence="3" type="primary">WFDC13</name>
</gene>
<dbReference type="GeneTree" id="ENSGT00390000012268"/>
<dbReference type="FunCoup" id="H0V7D6">
    <property type="interactions" value="2"/>
</dbReference>
<dbReference type="GO" id="GO:0030414">
    <property type="term" value="F:peptidase inhibitor activity"/>
    <property type="evidence" value="ECO:0007669"/>
    <property type="project" value="InterPro"/>
</dbReference>
<organism evidence="3 4">
    <name type="scientific">Cavia porcellus</name>
    <name type="common">Guinea pig</name>
    <dbReference type="NCBI Taxonomy" id="10141"/>
    <lineage>
        <taxon>Eukaryota</taxon>
        <taxon>Metazoa</taxon>
        <taxon>Chordata</taxon>
        <taxon>Craniata</taxon>
        <taxon>Vertebrata</taxon>
        <taxon>Euteleostomi</taxon>
        <taxon>Mammalia</taxon>
        <taxon>Eutheria</taxon>
        <taxon>Euarchontoglires</taxon>
        <taxon>Glires</taxon>
        <taxon>Rodentia</taxon>
        <taxon>Hystricomorpha</taxon>
        <taxon>Caviidae</taxon>
        <taxon>Cavia</taxon>
    </lineage>
</organism>
<keyword evidence="1" id="KW-0732">Signal</keyword>
<evidence type="ECO:0000313" key="3">
    <source>
        <dbReference type="Ensembl" id="ENSCPOP00000005642.3"/>
    </source>
</evidence>
<accession>H0V7D6</accession>
<evidence type="ECO:0000259" key="2">
    <source>
        <dbReference type="Pfam" id="PF00095"/>
    </source>
</evidence>
<dbReference type="HOGENOM" id="CLU_2612246_0_0_1"/>
<feature type="chain" id="PRO_5012903904" evidence="1">
    <location>
        <begin position="23"/>
        <end position="81"/>
    </location>
</feature>
<dbReference type="EMBL" id="AAKN02039542">
    <property type="status" value="NOT_ANNOTATED_CDS"/>
    <property type="molecule type" value="Genomic_DNA"/>
</dbReference>
<dbReference type="OMA" id="GSPKQHF"/>
<dbReference type="Proteomes" id="UP000005447">
    <property type="component" value="Unassembled WGS sequence"/>
</dbReference>
<proteinExistence type="predicted"/>
<dbReference type="Pfam" id="PF00095">
    <property type="entry name" value="WAP"/>
    <property type="match status" value="1"/>
</dbReference>
<evidence type="ECO:0000313" key="4">
    <source>
        <dbReference type="Proteomes" id="UP000005447"/>
    </source>
</evidence>
<reference evidence="3" key="2">
    <citation type="submission" date="2025-08" db="UniProtKB">
        <authorList>
            <consortium name="Ensembl"/>
        </authorList>
    </citation>
    <scope>IDENTIFICATION</scope>
    <source>
        <strain evidence="3">2N</strain>
    </source>
</reference>
<dbReference type="VEuPathDB" id="HostDB:ENSCPOG00000006258"/>
<dbReference type="AlphaFoldDB" id="H0V7D6"/>
<dbReference type="Ensembl" id="ENSCPOT00000006323.3">
    <property type="protein sequence ID" value="ENSCPOP00000005642.3"/>
    <property type="gene ID" value="ENSCPOG00000006258.4"/>
</dbReference>
<dbReference type="eggNOG" id="KOG4295">
    <property type="taxonomic scope" value="Eukaryota"/>
</dbReference>
<dbReference type="GO" id="GO:0005576">
    <property type="term" value="C:extracellular region"/>
    <property type="evidence" value="ECO:0007669"/>
    <property type="project" value="InterPro"/>
</dbReference>
<dbReference type="InParanoid" id="H0V7D6"/>
<dbReference type="Bgee" id="ENSCPOG00000006258">
    <property type="expression patterns" value="Expressed in testis"/>
</dbReference>
<reference evidence="3" key="3">
    <citation type="submission" date="2025-09" db="UniProtKB">
        <authorList>
            <consortium name="Ensembl"/>
        </authorList>
    </citation>
    <scope>IDENTIFICATION</scope>
    <source>
        <strain evidence="3">2N</strain>
    </source>
</reference>
<sequence length="81" mass="8991">MTTVLFLQFLLVLSLGPQLVPGSPRQRLPKYILEPPSCRSEPESCYQLCTLQEHCPEGLECCSAFCGIVCSLNKSPKLSNF</sequence>
<evidence type="ECO:0000256" key="1">
    <source>
        <dbReference type="SAM" id="SignalP"/>
    </source>
</evidence>
<protein>
    <submittedName>
        <fullName evidence="3">WAP four-disulfide core domain 13</fullName>
    </submittedName>
</protein>
<reference evidence="4" key="1">
    <citation type="journal article" date="2011" name="Nature">
        <title>A high-resolution map of human evolutionary constraint using 29 mammals.</title>
        <authorList>
            <person name="Lindblad-Toh K."/>
            <person name="Garber M."/>
            <person name="Zuk O."/>
            <person name="Lin M.F."/>
            <person name="Parker B.J."/>
            <person name="Washietl S."/>
            <person name="Kheradpour P."/>
            <person name="Ernst J."/>
            <person name="Jordan G."/>
            <person name="Mauceli E."/>
            <person name="Ward L.D."/>
            <person name="Lowe C.B."/>
            <person name="Holloway A.K."/>
            <person name="Clamp M."/>
            <person name="Gnerre S."/>
            <person name="Alfoldi J."/>
            <person name="Beal K."/>
            <person name="Chang J."/>
            <person name="Clawson H."/>
            <person name="Cuff J."/>
            <person name="Di Palma F."/>
            <person name="Fitzgerald S."/>
            <person name="Flicek P."/>
            <person name="Guttman M."/>
            <person name="Hubisz M.J."/>
            <person name="Jaffe D.B."/>
            <person name="Jungreis I."/>
            <person name="Kent W.J."/>
            <person name="Kostka D."/>
            <person name="Lara M."/>
            <person name="Martins A.L."/>
            <person name="Massingham T."/>
            <person name="Moltke I."/>
            <person name="Raney B.J."/>
            <person name="Rasmussen M.D."/>
            <person name="Robinson J."/>
            <person name="Stark A."/>
            <person name="Vilella A.J."/>
            <person name="Wen J."/>
            <person name="Xie X."/>
            <person name="Zody M.C."/>
            <person name="Baldwin J."/>
            <person name="Bloom T."/>
            <person name="Chin C.W."/>
            <person name="Heiman D."/>
            <person name="Nicol R."/>
            <person name="Nusbaum C."/>
            <person name="Young S."/>
            <person name="Wilkinson J."/>
            <person name="Worley K.C."/>
            <person name="Kovar C.L."/>
            <person name="Muzny D.M."/>
            <person name="Gibbs R.A."/>
            <person name="Cree A."/>
            <person name="Dihn H.H."/>
            <person name="Fowler G."/>
            <person name="Jhangiani S."/>
            <person name="Joshi V."/>
            <person name="Lee S."/>
            <person name="Lewis L.R."/>
            <person name="Nazareth L.V."/>
            <person name="Okwuonu G."/>
            <person name="Santibanez J."/>
            <person name="Warren W.C."/>
            <person name="Mardis E.R."/>
            <person name="Weinstock G.M."/>
            <person name="Wilson R.K."/>
            <person name="Delehaunty K."/>
            <person name="Dooling D."/>
            <person name="Fronik C."/>
            <person name="Fulton L."/>
            <person name="Fulton B."/>
            <person name="Graves T."/>
            <person name="Minx P."/>
            <person name="Sodergren E."/>
            <person name="Birney E."/>
            <person name="Margulies E.H."/>
            <person name="Herrero J."/>
            <person name="Green E.D."/>
            <person name="Haussler D."/>
            <person name="Siepel A."/>
            <person name="Goldman N."/>
            <person name="Pollard K.S."/>
            <person name="Pedersen J.S."/>
            <person name="Lander E.S."/>
            <person name="Kellis M."/>
        </authorList>
    </citation>
    <scope>NUCLEOTIDE SEQUENCE [LARGE SCALE GENOMIC DNA]</scope>
    <source>
        <strain evidence="4">2N</strain>
    </source>
</reference>
<keyword evidence="4" id="KW-1185">Reference proteome</keyword>